<dbReference type="AlphaFoldDB" id="A0A3G9IC64"/>
<evidence type="ECO:0000256" key="21">
    <source>
        <dbReference type="PIRNR" id="PIRNR000381"/>
    </source>
</evidence>
<evidence type="ECO:0000256" key="13">
    <source>
        <dbReference type="ARBA" id="ARBA00022723"/>
    </source>
</evidence>
<keyword evidence="12 21" id="KW-0949">S-adenosyl-L-methionine</keyword>
<dbReference type="Proteomes" id="UP000271573">
    <property type="component" value="Chromosome"/>
</dbReference>
<dbReference type="Pfam" id="PF02310">
    <property type="entry name" value="B12-binding"/>
    <property type="match status" value="1"/>
</dbReference>
<feature type="binding site" evidence="23">
    <location>
        <position position="829"/>
    </location>
    <ligand>
        <name>methylcob(III)alamin</name>
        <dbReference type="ChEBI" id="CHEBI:28115"/>
    </ligand>
</feature>
<dbReference type="PROSITE" id="PS50970">
    <property type="entry name" value="HCY"/>
    <property type="match status" value="1"/>
</dbReference>
<reference evidence="30 31" key="1">
    <citation type="submission" date="2018-11" db="EMBL/GenBank/DDBJ databases">
        <title>Complete genome sequence of Nocardioides baekrokdamisoli strain KCTC 39748.</title>
        <authorList>
            <person name="Kang S.W."/>
            <person name="Lee K.C."/>
            <person name="Kim K.K."/>
            <person name="Kim J.S."/>
            <person name="Kim D.S."/>
            <person name="Ko S.H."/>
            <person name="Yang S.H."/>
            <person name="Shin Y.K."/>
            <person name="Lee J.S."/>
        </authorList>
    </citation>
    <scope>NUCLEOTIDE SEQUENCE [LARGE SCALE GENOMIC DNA]</scope>
    <source>
        <strain evidence="30 31">KCTC 39748</strain>
    </source>
</reference>
<evidence type="ECO:0000256" key="7">
    <source>
        <dbReference type="ARBA" id="ARBA00013998"/>
    </source>
</evidence>
<feature type="binding site" evidence="23">
    <location>
        <position position="1174"/>
    </location>
    <ligand>
        <name>S-adenosyl-L-methionine</name>
        <dbReference type="ChEBI" id="CHEBI:59789"/>
    </ligand>
</feature>
<dbReference type="FunFam" id="3.20.20.330:FF:000001">
    <property type="entry name" value="Methionine synthase"/>
    <property type="match status" value="1"/>
</dbReference>
<evidence type="ECO:0000259" key="28">
    <source>
        <dbReference type="PROSITE" id="PS51332"/>
    </source>
</evidence>
<evidence type="ECO:0000256" key="19">
    <source>
        <dbReference type="ARBA" id="ARBA00031040"/>
    </source>
</evidence>
<feature type="binding site" evidence="22 24">
    <location>
        <position position="257"/>
    </location>
    <ligand>
        <name>Zn(2+)</name>
        <dbReference type="ChEBI" id="CHEBI:29105"/>
    </ligand>
</feature>
<dbReference type="SMART" id="SM01018">
    <property type="entry name" value="B12-binding_2"/>
    <property type="match status" value="1"/>
</dbReference>
<dbReference type="PIRSF" id="PIRSF000381">
    <property type="entry name" value="MetH"/>
    <property type="match status" value="1"/>
</dbReference>
<dbReference type="InterPro" id="IPR033706">
    <property type="entry name" value="Met_synthase_B12-bd"/>
</dbReference>
<comment type="domain">
    <text evidence="21">Modular enzyme with four functionally distinct domains. The isolated Hcy-binding domain catalyzes methyl transfer from free methylcobalamin to homocysteine. The Hcy-binding domain in association with the pterin-binding domain catalyzes the methylation of cob(I)alamin by methyltetrahydrofolate and the methylation of homocysteine. The B12-binding domain binds the cofactor. The AdoMet activation domain binds S-adenosyl-L-methionine. Under aerobic conditions cob(I)alamin can be converted to inactive cob(II)alamin. Reductive methylation by S-adenosyl-L-methionine and flavodoxin regenerates methylcobalamin.</text>
</comment>
<dbReference type="InterPro" id="IPR036594">
    <property type="entry name" value="Meth_synthase_dom"/>
</dbReference>
<feature type="domain" description="Hcy-binding" evidence="25">
    <location>
        <begin position="17"/>
        <end position="335"/>
    </location>
</feature>
<dbReference type="Gene3D" id="3.20.20.20">
    <property type="entry name" value="Dihydropteroate synthase-like"/>
    <property type="match status" value="1"/>
</dbReference>
<dbReference type="InterPro" id="IPR004223">
    <property type="entry name" value="VitB12-dep_Met_synth_activ_dom"/>
</dbReference>
<keyword evidence="8 21" id="KW-0489">Methyltransferase</keyword>
<proteinExistence type="inferred from homology"/>
<comment type="pathway">
    <text evidence="4 21">Amino-acid biosynthesis; L-methionine biosynthesis via de novo pathway; L-methionine from L-homocysteine (MetH route): step 1/1.</text>
</comment>
<dbReference type="SUPFAM" id="SSF52242">
    <property type="entry name" value="Cobalamin (vitamin B12)-binding domain"/>
    <property type="match status" value="1"/>
</dbReference>
<comment type="cofactor">
    <cofactor evidence="3 21 22">
        <name>methylcob(III)alamin</name>
        <dbReference type="ChEBI" id="CHEBI:28115"/>
    </cofactor>
</comment>
<keyword evidence="16 21" id="KW-0486">Methionine biosynthesis</keyword>
<dbReference type="SUPFAM" id="SSF51717">
    <property type="entry name" value="Dihydropteroate synthetase-like"/>
    <property type="match status" value="1"/>
</dbReference>
<dbReference type="GO" id="GO:0005829">
    <property type="term" value="C:cytosol"/>
    <property type="evidence" value="ECO:0007669"/>
    <property type="project" value="TreeGrafter"/>
</dbReference>
<dbReference type="EC" id="2.1.1.13" evidence="6 20"/>
<evidence type="ECO:0000256" key="24">
    <source>
        <dbReference type="PROSITE-ProRule" id="PRU00333"/>
    </source>
</evidence>
<dbReference type="KEGG" id="nbe:Back2_02190"/>
<evidence type="ECO:0000256" key="2">
    <source>
        <dbReference type="ARBA" id="ARBA00001947"/>
    </source>
</evidence>
<evidence type="ECO:0000256" key="16">
    <source>
        <dbReference type="ARBA" id="ARBA00023167"/>
    </source>
</evidence>
<dbReference type="CDD" id="cd00740">
    <property type="entry name" value="MeTr"/>
    <property type="match status" value="1"/>
</dbReference>
<keyword evidence="31" id="KW-1185">Reference proteome</keyword>
<evidence type="ECO:0000256" key="17">
    <source>
        <dbReference type="ARBA" id="ARBA00023285"/>
    </source>
</evidence>
<dbReference type="CDD" id="cd02069">
    <property type="entry name" value="methionine_synthase_B12_BD"/>
    <property type="match status" value="1"/>
</dbReference>
<dbReference type="Gene3D" id="3.20.20.330">
    <property type="entry name" value="Homocysteine-binding-like domain"/>
    <property type="match status" value="1"/>
</dbReference>
<dbReference type="Pfam" id="PF02965">
    <property type="entry name" value="Met_synt_B12"/>
    <property type="match status" value="1"/>
</dbReference>
<evidence type="ECO:0000259" key="25">
    <source>
        <dbReference type="PROSITE" id="PS50970"/>
    </source>
</evidence>
<keyword evidence="9 21" id="KW-0028">Amino-acid biosynthesis</keyword>
<dbReference type="Pfam" id="PF02574">
    <property type="entry name" value="S-methyl_trans"/>
    <property type="match status" value="1"/>
</dbReference>
<dbReference type="FunFam" id="1.10.1240.10:FF:000001">
    <property type="entry name" value="Methionine synthase"/>
    <property type="match status" value="1"/>
</dbReference>
<dbReference type="InterPro" id="IPR006158">
    <property type="entry name" value="Cobalamin-bd"/>
</dbReference>
<dbReference type="InterPro" id="IPR011005">
    <property type="entry name" value="Dihydropteroate_synth-like_sf"/>
</dbReference>
<feature type="binding site" evidence="22 24">
    <location>
        <position position="320"/>
    </location>
    <ligand>
        <name>Zn(2+)</name>
        <dbReference type="ChEBI" id="CHEBI:29105"/>
    </ligand>
</feature>
<feature type="domain" description="B12-binding" evidence="28">
    <location>
        <begin position="767"/>
        <end position="902"/>
    </location>
</feature>
<dbReference type="FunFam" id="3.40.50.280:FF:000001">
    <property type="entry name" value="Methionine synthase"/>
    <property type="match status" value="1"/>
</dbReference>
<evidence type="ECO:0000259" key="29">
    <source>
        <dbReference type="PROSITE" id="PS51337"/>
    </source>
</evidence>
<dbReference type="PROSITE" id="PS50974">
    <property type="entry name" value="ADOMET_ACTIVATION"/>
    <property type="match status" value="1"/>
</dbReference>
<dbReference type="Gene3D" id="3.40.50.280">
    <property type="entry name" value="Cobalamin-binding domain"/>
    <property type="match status" value="1"/>
</dbReference>
<evidence type="ECO:0000313" key="31">
    <source>
        <dbReference type="Proteomes" id="UP000271573"/>
    </source>
</evidence>
<evidence type="ECO:0000256" key="1">
    <source>
        <dbReference type="ARBA" id="ARBA00001700"/>
    </source>
</evidence>
<evidence type="ECO:0000256" key="6">
    <source>
        <dbReference type="ARBA" id="ARBA00012032"/>
    </source>
</evidence>
<evidence type="ECO:0000256" key="4">
    <source>
        <dbReference type="ARBA" id="ARBA00005178"/>
    </source>
</evidence>
<dbReference type="EMBL" id="AP019307">
    <property type="protein sequence ID" value="BBH15932.1"/>
    <property type="molecule type" value="Genomic_DNA"/>
</dbReference>
<dbReference type="PANTHER" id="PTHR45833:SF1">
    <property type="entry name" value="METHIONINE SYNTHASE"/>
    <property type="match status" value="1"/>
</dbReference>
<evidence type="ECO:0000256" key="3">
    <source>
        <dbReference type="ARBA" id="ARBA00001956"/>
    </source>
</evidence>
<evidence type="ECO:0000256" key="11">
    <source>
        <dbReference type="ARBA" id="ARBA00022679"/>
    </source>
</evidence>
<keyword evidence="10 21" id="KW-0846">Cobalamin</keyword>
<dbReference type="Gene3D" id="1.10.1240.10">
    <property type="entry name" value="Methionine synthase domain"/>
    <property type="match status" value="1"/>
</dbReference>
<evidence type="ECO:0000256" key="15">
    <source>
        <dbReference type="ARBA" id="ARBA00022833"/>
    </source>
</evidence>
<feature type="binding site" evidence="23">
    <location>
        <position position="881"/>
    </location>
    <ligand>
        <name>methylcob(III)alamin</name>
        <dbReference type="ChEBI" id="CHEBI:28115"/>
    </ligand>
</feature>
<dbReference type="NCBIfam" id="NF007024">
    <property type="entry name" value="PRK09490.1"/>
    <property type="match status" value="1"/>
</dbReference>
<dbReference type="SUPFAM" id="SSF56507">
    <property type="entry name" value="Methionine synthase activation domain-like"/>
    <property type="match status" value="1"/>
</dbReference>
<dbReference type="GO" id="GO:0008270">
    <property type="term" value="F:zinc ion binding"/>
    <property type="evidence" value="ECO:0007669"/>
    <property type="project" value="UniProtKB-UniRule"/>
</dbReference>
<evidence type="ECO:0000256" key="8">
    <source>
        <dbReference type="ARBA" id="ARBA00022603"/>
    </source>
</evidence>
<dbReference type="GO" id="GO:0046653">
    <property type="term" value="P:tetrahydrofolate metabolic process"/>
    <property type="evidence" value="ECO:0007669"/>
    <property type="project" value="TreeGrafter"/>
</dbReference>
<comment type="function">
    <text evidence="18 21">Catalyzes the transfer of a methyl group from methyl-cobalamin to homocysteine, yielding enzyme-bound cob(I)alamin and methionine. Subsequently, remethylates the cofactor using methyltetrahydrofolate.</text>
</comment>
<dbReference type="PROSITE" id="PS51332">
    <property type="entry name" value="B12_BINDING"/>
    <property type="match status" value="1"/>
</dbReference>
<evidence type="ECO:0000256" key="5">
    <source>
        <dbReference type="ARBA" id="ARBA00010398"/>
    </source>
</evidence>
<keyword evidence="11 21" id="KW-0808">Transferase</keyword>
<dbReference type="GO" id="GO:0050667">
    <property type="term" value="P:homocysteine metabolic process"/>
    <property type="evidence" value="ECO:0007669"/>
    <property type="project" value="TreeGrafter"/>
</dbReference>
<feature type="binding site" description="axial binding residue" evidence="22">
    <location>
        <position position="780"/>
    </location>
    <ligand>
        <name>methylcob(III)alamin</name>
        <dbReference type="ChEBI" id="CHEBI:28115"/>
    </ligand>
    <ligandPart>
        <name>Co</name>
        <dbReference type="ChEBI" id="CHEBI:27638"/>
    </ligandPart>
</feature>
<dbReference type="FunFam" id="3.20.20.20:FF:000002">
    <property type="entry name" value="Methionine synthase"/>
    <property type="match status" value="1"/>
</dbReference>
<dbReference type="InterPro" id="IPR050554">
    <property type="entry name" value="Met_Synthase/Corrinoid"/>
</dbReference>
<comment type="cofactor">
    <cofactor evidence="2 21 24">
        <name>Zn(2+)</name>
        <dbReference type="ChEBI" id="CHEBI:29105"/>
    </cofactor>
</comment>
<evidence type="ECO:0000256" key="20">
    <source>
        <dbReference type="NCBIfam" id="TIGR02082"/>
    </source>
</evidence>
<dbReference type="InterPro" id="IPR003726">
    <property type="entry name" value="HCY_dom"/>
</dbReference>
<evidence type="ECO:0000256" key="12">
    <source>
        <dbReference type="ARBA" id="ARBA00022691"/>
    </source>
</evidence>
<dbReference type="PROSITE" id="PS51337">
    <property type="entry name" value="B12_BINDING_NTER"/>
    <property type="match status" value="1"/>
</dbReference>
<feature type="binding site" evidence="23">
    <location>
        <begin position="1229"/>
        <end position="1230"/>
    </location>
    <ligand>
        <name>S-adenosyl-L-methionine</name>
        <dbReference type="ChEBI" id="CHEBI:59789"/>
    </ligand>
</feature>
<feature type="domain" description="B12-binding N-terminal" evidence="29">
    <location>
        <begin position="661"/>
        <end position="759"/>
    </location>
</feature>
<dbReference type="InterPro" id="IPR011822">
    <property type="entry name" value="MetH"/>
</dbReference>
<dbReference type="Gene3D" id="3.10.196.10">
    <property type="entry name" value="Vitamin B12-dependent methionine synthase, activation domain"/>
    <property type="match status" value="1"/>
</dbReference>
<feature type="binding site" evidence="23">
    <location>
        <position position="825"/>
    </location>
    <ligand>
        <name>methylcob(III)alamin</name>
        <dbReference type="ChEBI" id="CHEBI:28115"/>
    </ligand>
</feature>
<keyword evidence="14" id="KW-0677">Repeat</keyword>
<dbReference type="InterPro" id="IPR036724">
    <property type="entry name" value="Cobalamin-bd_sf"/>
</dbReference>
<dbReference type="PANTHER" id="PTHR45833">
    <property type="entry name" value="METHIONINE SYNTHASE"/>
    <property type="match status" value="1"/>
</dbReference>
<feature type="domain" description="Pterin-binding" evidence="26">
    <location>
        <begin position="366"/>
        <end position="627"/>
    </location>
</feature>
<evidence type="ECO:0000256" key="23">
    <source>
        <dbReference type="PIRSR" id="PIRSR000381-2"/>
    </source>
</evidence>
<dbReference type="SUPFAM" id="SSF47644">
    <property type="entry name" value="Methionine synthase domain"/>
    <property type="match status" value="1"/>
</dbReference>
<comment type="similarity">
    <text evidence="5">Belongs to the vitamin-B12 dependent methionine synthase family.</text>
</comment>
<name>A0A3G9IC64_9ACTN</name>
<dbReference type="Gene3D" id="1.10.288.10">
    <property type="entry name" value="Cobalamin-dependent Methionine Synthase, domain 2"/>
    <property type="match status" value="1"/>
</dbReference>
<organism evidence="30 31">
    <name type="scientific">Nocardioides baekrokdamisoli</name>
    <dbReference type="NCBI Taxonomy" id="1804624"/>
    <lineage>
        <taxon>Bacteria</taxon>
        <taxon>Bacillati</taxon>
        <taxon>Actinomycetota</taxon>
        <taxon>Actinomycetes</taxon>
        <taxon>Propionibacteriales</taxon>
        <taxon>Nocardioidaceae</taxon>
        <taxon>Nocardioides</taxon>
    </lineage>
</organism>
<dbReference type="SUPFAM" id="SSF82282">
    <property type="entry name" value="Homocysteine S-methyltransferase"/>
    <property type="match status" value="1"/>
</dbReference>
<keyword evidence="15 21" id="KW-0862">Zinc</keyword>
<dbReference type="InterPro" id="IPR036589">
    <property type="entry name" value="HCY_dom_sf"/>
</dbReference>
<feature type="binding site" evidence="23">
    <location>
        <position position="709"/>
    </location>
    <ligand>
        <name>methylcob(III)alamin</name>
        <dbReference type="ChEBI" id="CHEBI:28115"/>
    </ligand>
</feature>
<comment type="catalytic activity">
    <reaction evidence="1 21">
        <text>(6S)-5-methyl-5,6,7,8-tetrahydrofolate + L-homocysteine = (6S)-5,6,7,8-tetrahydrofolate + L-methionine</text>
        <dbReference type="Rhea" id="RHEA:11172"/>
        <dbReference type="ChEBI" id="CHEBI:18608"/>
        <dbReference type="ChEBI" id="CHEBI:57453"/>
        <dbReference type="ChEBI" id="CHEBI:57844"/>
        <dbReference type="ChEBI" id="CHEBI:58199"/>
        <dbReference type="EC" id="2.1.1.13"/>
    </reaction>
</comment>
<feature type="binding site" evidence="23">
    <location>
        <position position="985"/>
    </location>
    <ligand>
        <name>S-adenosyl-L-methionine</name>
        <dbReference type="ChEBI" id="CHEBI:59789"/>
    </ligand>
</feature>
<evidence type="ECO:0000313" key="30">
    <source>
        <dbReference type="EMBL" id="BBH15932.1"/>
    </source>
</evidence>
<dbReference type="InterPro" id="IPR000489">
    <property type="entry name" value="Pterin-binding_dom"/>
</dbReference>
<dbReference type="PROSITE" id="PS50972">
    <property type="entry name" value="PTERIN_BINDING"/>
    <property type="match status" value="1"/>
</dbReference>
<evidence type="ECO:0000256" key="18">
    <source>
        <dbReference type="ARBA" id="ARBA00025552"/>
    </source>
</evidence>
<evidence type="ECO:0000259" key="27">
    <source>
        <dbReference type="PROSITE" id="PS50974"/>
    </source>
</evidence>
<dbReference type="InterPro" id="IPR037010">
    <property type="entry name" value="VitB12-dep_Met_synth_activ_sf"/>
</dbReference>
<keyword evidence="17 21" id="KW-0170">Cobalt</keyword>
<feature type="binding site" evidence="22 24">
    <location>
        <position position="321"/>
    </location>
    <ligand>
        <name>Zn(2+)</name>
        <dbReference type="ChEBI" id="CHEBI:29105"/>
    </ligand>
</feature>
<evidence type="ECO:0000259" key="26">
    <source>
        <dbReference type="PROSITE" id="PS50972"/>
    </source>
</evidence>
<dbReference type="GO" id="GO:0008705">
    <property type="term" value="F:methionine synthase activity"/>
    <property type="evidence" value="ECO:0007669"/>
    <property type="project" value="UniProtKB-UniRule"/>
</dbReference>
<gene>
    <name evidence="30" type="ORF">Back2_02190</name>
</gene>
<feature type="binding site" evidence="23">
    <location>
        <begin position="777"/>
        <end position="781"/>
    </location>
    <ligand>
        <name>methylcob(III)alamin</name>
        <dbReference type="ChEBI" id="CHEBI:28115"/>
    </ligand>
</feature>
<accession>A0A3G9IC64</accession>
<evidence type="ECO:0000256" key="9">
    <source>
        <dbReference type="ARBA" id="ARBA00022605"/>
    </source>
</evidence>
<keyword evidence="13 21" id="KW-0479">Metal-binding</keyword>
<sequence length="1268" mass="138755">MSLTPTSLEPALRPDATAALTAALSDRILVIDGAMGTMIQRHQPGEAEYRGERFKDWHSDIKGNSDVLVLTQPDMIRDIHKEYLAAGADLVETNTFGATTIAQADFHMESLAYEMNFAGARLAREAADEFSTPERPRYVAGALGPTNRTASISPDVNDPGARNVSYDELVTAYLEQANGLVDGGADILLIETIFDTLNAKAAIFAVETMFEERGRRWPVILSGTITDASGRTLSGQTTEAFWNSVRHVKPLAIGLNCALGAAEMRQYVAELSRLADCFVSCYPNAGLPNAFGEYDETADQMAAVVKEFAESKLINILGGCCGTTPDHIGAMARAVEGLPARQPSAQAPAMRLSGLEPLVINDDSLFVNVGERTNITGSARFRNLIKDGDYDTALQVAAQQVEAGAQVIDVNMDEGMIDGVAAMDRFLKLVASEPDISRVPIMVDSSKWEVIEAGLKCVQGKPIVNSISMKAGEDEFRTQARLCRKYGAAVVVMAFDEDGQADNLERRKEICARAYKILVEEEGFPAEDVIFDPNVFAVATGIEEHATYGMDFIEGTRWIKENLPGAKISGGISNVSFSFRGNNPVREAIHAVFLFHAIQAGLSMGIVNAGALVVYDQVDPELRDAIEDVVLNRTADTQAATERLLELAEAHRGTGEVVEAATEEWRSLPVRERITHALVKGLDAFVEADTEELRAEIKVAGGRPIEVIEGPLMDGMNVVGDLFGAGKMFLPQVVKSARVMKKAVAYLIPFIEEEKAALGTTGEKDTNGTVIMATVKGDVHDIGKNIVGVVLQCNNYEVIDLGVMVPVQKILDAAREHNADIIGLSGLITPSLDEMVTVATEMQRQGFEIPLLVGGATTSRAHTAVKIDGKYDGPVVWVKDASRSVPVAAALLSDEQRPKLMADVKDDYDALRTRHAAKHDRPMVTLEAARANAPQIDWSSYHPPRPHMLLQQAHDVTSAITPTGERQFVKVFKDYSLTELRKYIDWQPFFNAWEMKGAFPEILNSPTTGPAARKLYDDAQAMLDQLIEEKWLTANGVIGLFPANAVGDDLEVYTDETRTEVRTLLHHLRQQGEHREGVANKALSDYIAPKSTGLKDYIGGFAVTAGLGSVDKVMEFKKNLDDYNAILLESIADRLAEAFAERMHERVRKEFWGFAPDEHLSNVELIKEQYAGIRPAPGYPACPEHTEKQTLWELLDVEANAGIELTESMAMWPGASVSGFYFSHPESQYFVVGRLGRDQVAEYAERKGWTLTEAERWLSANLGYDPED</sequence>
<dbReference type="NCBIfam" id="TIGR02082">
    <property type="entry name" value="metH"/>
    <property type="match status" value="1"/>
</dbReference>
<dbReference type="Pfam" id="PF00809">
    <property type="entry name" value="Pterin_bind"/>
    <property type="match status" value="1"/>
</dbReference>
<evidence type="ECO:0000256" key="10">
    <source>
        <dbReference type="ARBA" id="ARBA00022628"/>
    </source>
</evidence>
<protein>
    <recommendedName>
        <fullName evidence="7 20">Methionine synthase</fullName>
        <ecNumber evidence="6 20">2.1.1.13</ecNumber>
    </recommendedName>
    <alternativeName>
        <fullName evidence="19 21">5-methyltetrahydrofolate--homocysteine methyltransferase</fullName>
    </alternativeName>
</protein>
<feature type="domain" description="AdoMet activation" evidence="27">
    <location>
        <begin position="917"/>
        <end position="1267"/>
    </location>
</feature>
<dbReference type="GO" id="GO:0032259">
    <property type="term" value="P:methylation"/>
    <property type="evidence" value="ECO:0007669"/>
    <property type="project" value="UniProtKB-KW"/>
</dbReference>
<dbReference type="InterPro" id="IPR003759">
    <property type="entry name" value="Cbl-bd_cap"/>
</dbReference>
<dbReference type="UniPathway" id="UPA00051">
    <property type="reaction ID" value="UER00081"/>
</dbReference>
<evidence type="ECO:0000256" key="22">
    <source>
        <dbReference type="PIRSR" id="PIRSR000381-1"/>
    </source>
</evidence>
<evidence type="ECO:0000256" key="14">
    <source>
        <dbReference type="ARBA" id="ARBA00022737"/>
    </source>
</evidence>
<dbReference type="GO" id="GO:0031419">
    <property type="term" value="F:cobalamin binding"/>
    <property type="evidence" value="ECO:0007669"/>
    <property type="project" value="UniProtKB-UniRule"/>
</dbReference>
<dbReference type="Pfam" id="PF02607">
    <property type="entry name" value="B12-binding_2"/>
    <property type="match status" value="1"/>
</dbReference>